<keyword evidence="1" id="KW-0472">Membrane</keyword>
<accession>A0AA49GT80</accession>
<reference evidence="3" key="2">
    <citation type="journal article" date="2024" name="Antonie Van Leeuwenhoek">
        <title>Roseihalotalea indica gen. nov., sp. nov., a halophilic Bacteroidetes from mesopelagic Southwest Indian Ocean with higher carbohydrate metabolic potential.</title>
        <authorList>
            <person name="Chen B."/>
            <person name="Zhang M."/>
            <person name="Lin D."/>
            <person name="Ye J."/>
            <person name="Tang K."/>
        </authorList>
    </citation>
    <scope>NUCLEOTIDE SEQUENCE</scope>
    <source>
        <strain evidence="3">TK19036</strain>
    </source>
</reference>
<dbReference type="InterPro" id="IPR003675">
    <property type="entry name" value="Rce1/LyrA-like_dom"/>
</dbReference>
<feature type="transmembrane region" description="Helical" evidence="1">
    <location>
        <begin position="225"/>
        <end position="243"/>
    </location>
</feature>
<feature type="transmembrane region" description="Helical" evidence="1">
    <location>
        <begin position="67"/>
        <end position="89"/>
    </location>
</feature>
<feature type="transmembrane region" description="Helical" evidence="1">
    <location>
        <begin position="284"/>
        <end position="301"/>
    </location>
</feature>
<dbReference type="AlphaFoldDB" id="A0AA49GT80"/>
<keyword evidence="3" id="KW-0482">Metalloprotease</keyword>
<feature type="transmembrane region" description="Helical" evidence="1">
    <location>
        <begin position="110"/>
        <end position="131"/>
    </location>
</feature>
<feature type="domain" description="CAAX prenyl protease 2/Lysostaphin resistance protein A-like" evidence="2">
    <location>
        <begin position="172"/>
        <end position="260"/>
    </location>
</feature>
<sequence length="314" mass="35347">MNSIEETEPPLVRKSSVFSSLLILVGFVLLGLFVGQFIAFLAMLPLFDYDFQGILNALANPMSSPQAKASLLILQAAGSLFGFILAPLLHQRVIDRQRITPLTTQFETSAIILGVVFLLMIAFMFANSVVIEWNMNLDLGKLSPSFEEWAKGKEEELKELTEYLTRFDSISGLLVGLLVIAVLPAIGEEFLFRGLVQPKLQKLVGNPHVAIWIAALLFSTIHFQFYGFFPRLLLGALFGYLFYWSGNLWYAIFAHFVNNGFTLVMLYLYQQEVTDIDMEATEAVSWPVVLLAFVAGGFLLFQFRQLTKTRQEYG</sequence>
<feature type="transmembrane region" description="Helical" evidence="1">
    <location>
        <begin position="21"/>
        <end position="47"/>
    </location>
</feature>
<protein>
    <submittedName>
        <fullName evidence="3">CPBP family intramembrane metalloprotease</fullName>
    </submittedName>
</protein>
<dbReference type="Pfam" id="PF02517">
    <property type="entry name" value="Rce1-like"/>
    <property type="match status" value="1"/>
</dbReference>
<dbReference type="GO" id="GO:0008237">
    <property type="term" value="F:metallopeptidase activity"/>
    <property type="evidence" value="ECO:0007669"/>
    <property type="project" value="UniProtKB-KW"/>
</dbReference>
<keyword evidence="3" id="KW-0378">Hydrolase</keyword>
<dbReference type="EMBL" id="CP120682">
    <property type="protein sequence ID" value="WKN39724.1"/>
    <property type="molecule type" value="Genomic_DNA"/>
</dbReference>
<feature type="transmembrane region" description="Helical" evidence="1">
    <location>
        <begin position="170"/>
        <end position="191"/>
    </location>
</feature>
<evidence type="ECO:0000313" key="3">
    <source>
        <dbReference type="EMBL" id="WKN39724.1"/>
    </source>
</evidence>
<proteinExistence type="predicted"/>
<feature type="transmembrane region" description="Helical" evidence="1">
    <location>
        <begin position="203"/>
        <end position="219"/>
    </location>
</feature>
<dbReference type="GO" id="GO:0004175">
    <property type="term" value="F:endopeptidase activity"/>
    <property type="evidence" value="ECO:0007669"/>
    <property type="project" value="UniProtKB-ARBA"/>
</dbReference>
<organism evidence="3">
    <name type="scientific">Roseihalotalea indica</name>
    <dbReference type="NCBI Taxonomy" id="2867963"/>
    <lineage>
        <taxon>Bacteria</taxon>
        <taxon>Pseudomonadati</taxon>
        <taxon>Bacteroidota</taxon>
        <taxon>Cytophagia</taxon>
        <taxon>Cytophagales</taxon>
        <taxon>Catalimonadaceae</taxon>
        <taxon>Roseihalotalea</taxon>
    </lineage>
</organism>
<feature type="transmembrane region" description="Helical" evidence="1">
    <location>
        <begin position="248"/>
        <end position="269"/>
    </location>
</feature>
<reference evidence="3" key="1">
    <citation type="journal article" date="2023" name="Comput. Struct. Biotechnol. J.">
        <title>Discovery of a novel marine Bacteroidetes with a rich repertoire of carbohydrate-active enzymes.</title>
        <authorList>
            <person name="Chen B."/>
            <person name="Liu G."/>
            <person name="Chen Q."/>
            <person name="Wang H."/>
            <person name="Liu L."/>
            <person name="Tang K."/>
        </authorList>
    </citation>
    <scope>NUCLEOTIDE SEQUENCE</scope>
    <source>
        <strain evidence="3">TK19036</strain>
    </source>
</reference>
<gene>
    <name evidence="3" type="ORF">K4G66_13585</name>
</gene>
<name>A0AA49GT80_9BACT</name>
<dbReference type="PANTHER" id="PTHR43592">
    <property type="entry name" value="CAAX AMINO TERMINAL PROTEASE"/>
    <property type="match status" value="1"/>
</dbReference>
<keyword evidence="1" id="KW-1133">Transmembrane helix</keyword>
<evidence type="ECO:0000256" key="1">
    <source>
        <dbReference type="SAM" id="Phobius"/>
    </source>
</evidence>
<dbReference type="PANTHER" id="PTHR43592:SF15">
    <property type="entry name" value="CAAX AMINO TERMINAL PROTEASE FAMILY PROTEIN"/>
    <property type="match status" value="1"/>
</dbReference>
<dbReference type="GO" id="GO:0080120">
    <property type="term" value="P:CAAX-box protein maturation"/>
    <property type="evidence" value="ECO:0007669"/>
    <property type="project" value="UniProtKB-ARBA"/>
</dbReference>
<keyword evidence="3" id="KW-0645">Protease</keyword>
<evidence type="ECO:0000259" key="2">
    <source>
        <dbReference type="Pfam" id="PF02517"/>
    </source>
</evidence>
<keyword evidence="1" id="KW-0812">Transmembrane</keyword>